<evidence type="ECO:0000313" key="2">
    <source>
        <dbReference type="Proteomes" id="UP001143910"/>
    </source>
</evidence>
<gene>
    <name evidence="1" type="ORF">NQ176_g7067</name>
</gene>
<protein>
    <submittedName>
        <fullName evidence="1">Uncharacterized protein</fullName>
    </submittedName>
</protein>
<reference evidence="1" key="1">
    <citation type="submission" date="2022-08" db="EMBL/GenBank/DDBJ databases">
        <title>Genome Sequence of Lecanicillium fungicola.</title>
        <authorList>
            <person name="Buettner E."/>
        </authorList>
    </citation>
    <scope>NUCLEOTIDE SEQUENCE</scope>
    <source>
        <strain evidence="1">Babe33</strain>
    </source>
</reference>
<dbReference type="Proteomes" id="UP001143910">
    <property type="component" value="Unassembled WGS sequence"/>
</dbReference>
<name>A0ACC1N2B8_9HYPO</name>
<keyword evidence="2" id="KW-1185">Reference proteome</keyword>
<sequence>MEITDNDVYCLLYSVNEIPKPITQLERSGEGGEHVVFIVNDGFALRIRADGLDDGSLVREKKLWDILGLLKPESPILPICLGIGIFGSESANYPYGVYQKLGGVSVEASPQSVTHATEVDLAAMLLLLKRTPVDAVRVIGVCDAEPVNLNELRCRADKAWQRLRKGGHAEDLRHDVDIEEALQQPEGVALAAYRPVLLHADLKGEHIFIDANTGHVRGVIDWSDACIGHPSVDIHGLAISIGTTAATRVARIAGYSEDIVARGIFTARCYSIICLDAILDETDDSPEWLVRLQLQKSLEDIHG</sequence>
<dbReference type="EMBL" id="JANJQO010001117">
    <property type="protein sequence ID" value="KAJ2972594.1"/>
    <property type="molecule type" value="Genomic_DNA"/>
</dbReference>
<organism evidence="1 2">
    <name type="scientific">Zarea fungicola</name>
    <dbReference type="NCBI Taxonomy" id="93591"/>
    <lineage>
        <taxon>Eukaryota</taxon>
        <taxon>Fungi</taxon>
        <taxon>Dikarya</taxon>
        <taxon>Ascomycota</taxon>
        <taxon>Pezizomycotina</taxon>
        <taxon>Sordariomycetes</taxon>
        <taxon>Hypocreomycetidae</taxon>
        <taxon>Hypocreales</taxon>
        <taxon>Cordycipitaceae</taxon>
        <taxon>Zarea</taxon>
    </lineage>
</organism>
<proteinExistence type="predicted"/>
<accession>A0ACC1N2B8</accession>
<comment type="caution">
    <text evidence="1">The sequence shown here is derived from an EMBL/GenBank/DDBJ whole genome shotgun (WGS) entry which is preliminary data.</text>
</comment>
<evidence type="ECO:0000313" key="1">
    <source>
        <dbReference type="EMBL" id="KAJ2972594.1"/>
    </source>
</evidence>